<reference evidence="10 11" key="1">
    <citation type="submission" date="2016-11" db="EMBL/GenBank/DDBJ databases">
        <authorList>
            <person name="Jaros S."/>
            <person name="Januszkiewicz K."/>
            <person name="Wedrychowicz H."/>
        </authorList>
    </citation>
    <scope>NUCLEOTIDE SEQUENCE [LARGE SCALE GENOMIC DNA]</scope>
    <source>
        <strain evidence="10 11">DSM 10068</strain>
    </source>
</reference>
<feature type="transmembrane region" description="Helical" evidence="8">
    <location>
        <begin position="229"/>
        <end position="252"/>
    </location>
</feature>
<feature type="transmembrane region" description="Helical" evidence="8">
    <location>
        <begin position="272"/>
        <end position="301"/>
    </location>
</feature>
<evidence type="ECO:0000256" key="6">
    <source>
        <dbReference type="ARBA" id="ARBA00023136"/>
    </source>
</evidence>
<feature type="domain" description="Amino acid permease/ SLC12A" evidence="9">
    <location>
        <begin position="11"/>
        <end position="414"/>
    </location>
</feature>
<dbReference type="Pfam" id="PF00324">
    <property type="entry name" value="AA_permease"/>
    <property type="match status" value="1"/>
</dbReference>
<name>A0A1M5YVV6_9FIRM</name>
<evidence type="ECO:0000256" key="3">
    <source>
        <dbReference type="ARBA" id="ARBA00022692"/>
    </source>
</evidence>
<comment type="subcellular location">
    <subcellularLocation>
        <location evidence="1">Membrane</location>
        <topology evidence="1">Multi-pass membrane protein</topology>
    </subcellularLocation>
</comment>
<evidence type="ECO:0000313" key="11">
    <source>
        <dbReference type="Proteomes" id="UP000183995"/>
    </source>
</evidence>
<feature type="transmembrane region" description="Helical" evidence="8">
    <location>
        <begin position="322"/>
        <end position="342"/>
    </location>
</feature>
<feature type="transmembrane region" description="Helical" evidence="8">
    <location>
        <begin position="117"/>
        <end position="139"/>
    </location>
</feature>
<feature type="transmembrane region" description="Helical" evidence="8">
    <location>
        <begin position="389"/>
        <end position="410"/>
    </location>
</feature>
<keyword evidence="3 8" id="KW-0812">Transmembrane</keyword>
<organism evidence="10 11">
    <name type="scientific">Sporobacter termitidis DSM 10068</name>
    <dbReference type="NCBI Taxonomy" id="1123282"/>
    <lineage>
        <taxon>Bacteria</taxon>
        <taxon>Bacillati</taxon>
        <taxon>Bacillota</taxon>
        <taxon>Clostridia</taxon>
        <taxon>Eubacteriales</taxon>
        <taxon>Oscillospiraceae</taxon>
        <taxon>Sporobacter</taxon>
    </lineage>
</organism>
<dbReference type="AlphaFoldDB" id="A0A1M5YVV6"/>
<evidence type="ECO:0000259" key="9">
    <source>
        <dbReference type="Pfam" id="PF00324"/>
    </source>
</evidence>
<keyword evidence="11" id="KW-1185">Reference proteome</keyword>
<gene>
    <name evidence="10" type="ORF">SAMN02745823_02890</name>
</gene>
<dbReference type="OrthoDB" id="9780162at2"/>
<dbReference type="PIRSF" id="PIRSF006060">
    <property type="entry name" value="AA_transporter"/>
    <property type="match status" value="1"/>
</dbReference>
<dbReference type="GO" id="GO:0055085">
    <property type="term" value="P:transmembrane transport"/>
    <property type="evidence" value="ECO:0007669"/>
    <property type="project" value="InterPro"/>
</dbReference>
<evidence type="ECO:0000256" key="7">
    <source>
        <dbReference type="SAM" id="MobiDB-lite"/>
    </source>
</evidence>
<dbReference type="GO" id="GO:0016020">
    <property type="term" value="C:membrane"/>
    <property type="evidence" value="ECO:0007669"/>
    <property type="project" value="UniProtKB-SubCell"/>
</dbReference>
<proteinExistence type="predicted"/>
<feature type="transmembrane region" description="Helical" evidence="8">
    <location>
        <begin position="12"/>
        <end position="33"/>
    </location>
</feature>
<protein>
    <submittedName>
        <fullName evidence="10">L-asparagine transporter</fullName>
    </submittedName>
</protein>
<dbReference type="Gene3D" id="1.20.1740.10">
    <property type="entry name" value="Amino acid/polyamine transporter I"/>
    <property type="match status" value="1"/>
</dbReference>
<sequence length="479" mass="51086">MEKKKGITAGHLTMLALGTVIGGSFFLGSSVAINAAGPSIIIAYVFGGVLVYYILYAMSEMTVANPDYGGFRTYATKAFGERTGFVVGWIYWVGMALGMSSEATAASILLRQWFPNISLALMGTAIIAGVTLINLLGAVRLSRLESGLAGIKVFTVAGFILIAVSLVVGLFGGRPAVGLGEVAREAFAPGGLGGLLGSMLIVMFSYCGFEIIALAASEVKDPGVTIPRAIRYTVLSLVSLFILYIAFLLPLVPTAELNENTSAIAASLTRYGIGWVGTVISVVVVSAILSTMLATMFGLGRMMRSLADEGQAPRWLKEKTDVPYRGILASGVGMLAALGFGLLLPRVYLFLLSSGGFAILFTYAVMMASHLRLRKKYGCPPEGKCQMRGYPYTSGFVLVSLIVAIVSMPFVKGQGAGLVAGLVLVVFFEAAFSFLKYYRRRHRGDAIIRPLRNAGLAPEFSKELTDTDKRDTEDKGKEE</sequence>
<dbReference type="PANTHER" id="PTHR43495">
    <property type="entry name" value="GABA PERMEASE"/>
    <property type="match status" value="1"/>
</dbReference>
<keyword evidence="2" id="KW-0813">Transport</keyword>
<dbReference type="EMBL" id="FQXV01000011">
    <property type="protein sequence ID" value="SHI16105.1"/>
    <property type="molecule type" value="Genomic_DNA"/>
</dbReference>
<feature type="transmembrane region" description="Helical" evidence="8">
    <location>
        <begin position="348"/>
        <end position="368"/>
    </location>
</feature>
<evidence type="ECO:0000256" key="4">
    <source>
        <dbReference type="ARBA" id="ARBA00022970"/>
    </source>
</evidence>
<keyword evidence="4" id="KW-0029">Amino-acid transport</keyword>
<keyword evidence="6 8" id="KW-0472">Membrane</keyword>
<dbReference type="STRING" id="1123282.SAMN02745823_02890"/>
<dbReference type="GO" id="GO:0006865">
    <property type="term" value="P:amino acid transport"/>
    <property type="evidence" value="ECO:0007669"/>
    <property type="project" value="UniProtKB-KW"/>
</dbReference>
<evidence type="ECO:0000256" key="1">
    <source>
        <dbReference type="ARBA" id="ARBA00004141"/>
    </source>
</evidence>
<evidence type="ECO:0000256" key="2">
    <source>
        <dbReference type="ARBA" id="ARBA00022448"/>
    </source>
</evidence>
<feature type="transmembrane region" description="Helical" evidence="8">
    <location>
        <begin position="192"/>
        <end position="217"/>
    </location>
</feature>
<feature type="compositionally biased region" description="Basic and acidic residues" evidence="7">
    <location>
        <begin position="460"/>
        <end position="479"/>
    </location>
</feature>
<dbReference type="RefSeq" id="WP_073080391.1">
    <property type="nucleotide sequence ID" value="NZ_FQXV01000011.1"/>
</dbReference>
<keyword evidence="5 8" id="KW-1133">Transmembrane helix</keyword>
<evidence type="ECO:0000256" key="5">
    <source>
        <dbReference type="ARBA" id="ARBA00022989"/>
    </source>
</evidence>
<evidence type="ECO:0000313" key="10">
    <source>
        <dbReference type="EMBL" id="SHI16105.1"/>
    </source>
</evidence>
<feature type="region of interest" description="Disordered" evidence="7">
    <location>
        <begin position="459"/>
        <end position="479"/>
    </location>
</feature>
<feature type="transmembrane region" description="Helical" evidence="8">
    <location>
        <begin position="79"/>
        <end position="97"/>
    </location>
</feature>
<dbReference type="Proteomes" id="UP000183995">
    <property type="component" value="Unassembled WGS sequence"/>
</dbReference>
<evidence type="ECO:0000256" key="8">
    <source>
        <dbReference type="SAM" id="Phobius"/>
    </source>
</evidence>
<dbReference type="PANTHER" id="PTHR43495:SF5">
    <property type="entry name" value="GAMMA-AMINOBUTYRIC ACID PERMEASE"/>
    <property type="match status" value="1"/>
</dbReference>
<accession>A0A1M5YVV6</accession>
<feature type="transmembrane region" description="Helical" evidence="8">
    <location>
        <begin position="151"/>
        <end position="172"/>
    </location>
</feature>
<feature type="transmembrane region" description="Helical" evidence="8">
    <location>
        <begin position="416"/>
        <end position="435"/>
    </location>
</feature>
<dbReference type="InterPro" id="IPR004841">
    <property type="entry name" value="AA-permease/SLC12A_dom"/>
</dbReference>
<feature type="transmembrane region" description="Helical" evidence="8">
    <location>
        <begin position="39"/>
        <end position="58"/>
    </location>
</feature>